<dbReference type="EMBL" id="WHVB01000021">
    <property type="protein sequence ID" value="KAF8472264.1"/>
    <property type="molecule type" value="Genomic_DNA"/>
</dbReference>
<evidence type="ECO:0000313" key="1">
    <source>
        <dbReference type="EMBL" id="KAF8472264.1"/>
    </source>
</evidence>
<gene>
    <name evidence="1" type="ORF">DFH94DRAFT_193727</name>
</gene>
<reference evidence="1" key="2">
    <citation type="journal article" date="2020" name="Nat. Commun.">
        <title>Large-scale genome sequencing of mycorrhizal fungi provides insights into the early evolution of symbiotic traits.</title>
        <authorList>
            <person name="Miyauchi S."/>
            <person name="Kiss E."/>
            <person name="Kuo A."/>
            <person name="Drula E."/>
            <person name="Kohler A."/>
            <person name="Sanchez-Garcia M."/>
            <person name="Morin E."/>
            <person name="Andreopoulos B."/>
            <person name="Barry K.W."/>
            <person name="Bonito G."/>
            <person name="Buee M."/>
            <person name="Carver A."/>
            <person name="Chen C."/>
            <person name="Cichocki N."/>
            <person name="Clum A."/>
            <person name="Culley D."/>
            <person name="Crous P.W."/>
            <person name="Fauchery L."/>
            <person name="Girlanda M."/>
            <person name="Hayes R.D."/>
            <person name="Keri Z."/>
            <person name="LaButti K."/>
            <person name="Lipzen A."/>
            <person name="Lombard V."/>
            <person name="Magnuson J."/>
            <person name="Maillard F."/>
            <person name="Murat C."/>
            <person name="Nolan M."/>
            <person name="Ohm R.A."/>
            <person name="Pangilinan J."/>
            <person name="Pereira M.F."/>
            <person name="Perotto S."/>
            <person name="Peter M."/>
            <person name="Pfister S."/>
            <person name="Riley R."/>
            <person name="Sitrit Y."/>
            <person name="Stielow J.B."/>
            <person name="Szollosi G."/>
            <person name="Zifcakova L."/>
            <person name="Stursova M."/>
            <person name="Spatafora J.W."/>
            <person name="Tedersoo L."/>
            <person name="Vaario L.M."/>
            <person name="Yamada A."/>
            <person name="Yan M."/>
            <person name="Wang P."/>
            <person name="Xu J."/>
            <person name="Bruns T."/>
            <person name="Baldrian P."/>
            <person name="Vilgalys R."/>
            <person name="Dunand C."/>
            <person name="Henrissat B."/>
            <person name="Grigoriev I.V."/>
            <person name="Hibbett D."/>
            <person name="Nagy L.G."/>
            <person name="Martin F.M."/>
        </authorList>
    </citation>
    <scope>NUCLEOTIDE SEQUENCE</scope>
    <source>
        <strain evidence="1">Prilba</strain>
    </source>
</reference>
<dbReference type="Proteomes" id="UP000759537">
    <property type="component" value="Unassembled WGS sequence"/>
</dbReference>
<dbReference type="AlphaFoldDB" id="A0A9P5MMW4"/>
<evidence type="ECO:0000313" key="2">
    <source>
        <dbReference type="Proteomes" id="UP000759537"/>
    </source>
</evidence>
<sequence length="180" mass="20152">MIILKEPCMSRTFNPWWGGARRARSLVKFCLDYNAEVALSSLSMDAFQFQHHACCIMPPSLPMLSSSPGTGHQMVCGISLWVNAMEYPSILLSTASPPRNQTASHISCLSFSLRCAHSQARRTSVNGGPYPWNPPHAFPGVKEYLDYYRGNIPQFLWTRIRGEAVQLLPDKGLPNWARLA</sequence>
<accession>A0A9P5MMW4</accession>
<keyword evidence="2" id="KW-1185">Reference proteome</keyword>
<protein>
    <submittedName>
        <fullName evidence="1">Uncharacterized protein</fullName>
    </submittedName>
</protein>
<proteinExistence type="predicted"/>
<comment type="caution">
    <text evidence="1">The sequence shown here is derived from an EMBL/GenBank/DDBJ whole genome shotgun (WGS) entry which is preliminary data.</text>
</comment>
<name>A0A9P5MMW4_9AGAM</name>
<dbReference type="OrthoDB" id="5598852at2759"/>
<reference evidence="1" key="1">
    <citation type="submission" date="2019-10" db="EMBL/GenBank/DDBJ databases">
        <authorList>
            <consortium name="DOE Joint Genome Institute"/>
            <person name="Kuo A."/>
            <person name="Miyauchi S."/>
            <person name="Kiss E."/>
            <person name="Drula E."/>
            <person name="Kohler A."/>
            <person name="Sanchez-Garcia M."/>
            <person name="Andreopoulos B."/>
            <person name="Barry K.W."/>
            <person name="Bonito G."/>
            <person name="Buee M."/>
            <person name="Carver A."/>
            <person name="Chen C."/>
            <person name="Cichocki N."/>
            <person name="Clum A."/>
            <person name="Culley D."/>
            <person name="Crous P.W."/>
            <person name="Fauchery L."/>
            <person name="Girlanda M."/>
            <person name="Hayes R."/>
            <person name="Keri Z."/>
            <person name="LaButti K."/>
            <person name="Lipzen A."/>
            <person name="Lombard V."/>
            <person name="Magnuson J."/>
            <person name="Maillard F."/>
            <person name="Morin E."/>
            <person name="Murat C."/>
            <person name="Nolan M."/>
            <person name="Ohm R."/>
            <person name="Pangilinan J."/>
            <person name="Pereira M."/>
            <person name="Perotto S."/>
            <person name="Peter M."/>
            <person name="Riley R."/>
            <person name="Sitrit Y."/>
            <person name="Stielow B."/>
            <person name="Szollosi G."/>
            <person name="Zifcakova L."/>
            <person name="Stursova M."/>
            <person name="Spatafora J.W."/>
            <person name="Tedersoo L."/>
            <person name="Vaario L.-M."/>
            <person name="Yamada A."/>
            <person name="Yan M."/>
            <person name="Wang P."/>
            <person name="Xu J."/>
            <person name="Bruns T."/>
            <person name="Baldrian P."/>
            <person name="Vilgalys R."/>
            <person name="Henrissat B."/>
            <person name="Grigoriev I.V."/>
            <person name="Hibbett D."/>
            <person name="Nagy L.G."/>
            <person name="Martin F.M."/>
        </authorList>
    </citation>
    <scope>NUCLEOTIDE SEQUENCE</scope>
    <source>
        <strain evidence="1">Prilba</strain>
    </source>
</reference>
<organism evidence="1 2">
    <name type="scientific">Russula ochroleuca</name>
    <dbReference type="NCBI Taxonomy" id="152965"/>
    <lineage>
        <taxon>Eukaryota</taxon>
        <taxon>Fungi</taxon>
        <taxon>Dikarya</taxon>
        <taxon>Basidiomycota</taxon>
        <taxon>Agaricomycotina</taxon>
        <taxon>Agaricomycetes</taxon>
        <taxon>Russulales</taxon>
        <taxon>Russulaceae</taxon>
        <taxon>Russula</taxon>
    </lineage>
</organism>